<dbReference type="InterPro" id="IPR001245">
    <property type="entry name" value="Ser-Thr/Tyr_kinase_cat_dom"/>
</dbReference>
<dbReference type="EC" id="2.7.11.1" evidence="17"/>
<feature type="binding site" evidence="18">
    <location>
        <position position="531"/>
    </location>
    <ligand>
        <name>ATP</name>
        <dbReference type="ChEBI" id="CHEBI:30616"/>
    </ligand>
</feature>
<dbReference type="OrthoDB" id="660360at2759"/>
<evidence type="ECO:0000256" key="3">
    <source>
        <dbReference type="ARBA" id="ARBA00022527"/>
    </source>
</evidence>
<dbReference type="AlphaFoldDB" id="A0A7I8KAC7"/>
<keyword evidence="11 17" id="KW-0067">ATP-binding</keyword>
<organism evidence="24 25">
    <name type="scientific">Spirodela intermedia</name>
    <name type="common">Intermediate duckweed</name>
    <dbReference type="NCBI Taxonomy" id="51605"/>
    <lineage>
        <taxon>Eukaryota</taxon>
        <taxon>Viridiplantae</taxon>
        <taxon>Streptophyta</taxon>
        <taxon>Embryophyta</taxon>
        <taxon>Tracheophyta</taxon>
        <taxon>Spermatophyta</taxon>
        <taxon>Magnoliopsida</taxon>
        <taxon>Liliopsida</taxon>
        <taxon>Araceae</taxon>
        <taxon>Lemnoideae</taxon>
        <taxon>Spirodela</taxon>
    </lineage>
</organism>
<dbReference type="Pfam" id="PF08276">
    <property type="entry name" value="PAN_2"/>
    <property type="match status" value="1"/>
</dbReference>
<evidence type="ECO:0000256" key="9">
    <source>
        <dbReference type="ARBA" id="ARBA00022741"/>
    </source>
</evidence>
<comment type="catalytic activity">
    <reaction evidence="16 17">
        <text>L-seryl-[protein] + ATP = O-phospho-L-seryl-[protein] + ADP + H(+)</text>
        <dbReference type="Rhea" id="RHEA:17989"/>
        <dbReference type="Rhea" id="RHEA-COMP:9863"/>
        <dbReference type="Rhea" id="RHEA-COMP:11604"/>
        <dbReference type="ChEBI" id="CHEBI:15378"/>
        <dbReference type="ChEBI" id="CHEBI:29999"/>
        <dbReference type="ChEBI" id="CHEBI:30616"/>
        <dbReference type="ChEBI" id="CHEBI:83421"/>
        <dbReference type="ChEBI" id="CHEBI:456216"/>
        <dbReference type="EC" id="2.7.11.1"/>
    </reaction>
</comment>
<evidence type="ECO:0000259" key="22">
    <source>
        <dbReference type="PROSITE" id="PS50927"/>
    </source>
</evidence>
<dbReference type="InterPro" id="IPR011009">
    <property type="entry name" value="Kinase-like_dom_sf"/>
</dbReference>
<evidence type="ECO:0000256" key="19">
    <source>
        <dbReference type="SAM" id="Phobius"/>
    </source>
</evidence>
<dbReference type="FunFam" id="1.10.510.10:FF:000060">
    <property type="entry name" value="G-type lectin S-receptor-like serine/threonine-protein kinase"/>
    <property type="match status" value="1"/>
</dbReference>
<keyword evidence="12" id="KW-0430">Lectin</keyword>
<comment type="similarity">
    <text evidence="17">Belongs to the protein kinase superfamily. Ser/Thr protein kinase family.</text>
</comment>
<dbReference type="Pfam" id="PF01453">
    <property type="entry name" value="B_lectin"/>
    <property type="match status" value="1"/>
</dbReference>
<dbReference type="GO" id="GO:0051707">
    <property type="term" value="P:response to other organism"/>
    <property type="evidence" value="ECO:0007669"/>
    <property type="project" value="UniProtKB-ARBA"/>
</dbReference>
<dbReference type="EMBL" id="LR746267">
    <property type="protein sequence ID" value="CAA7394613.1"/>
    <property type="molecule type" value="Genomic_DNA"/>
</dbReference>
<dbReference type="InterPro" id="IPR024171">
    <property type="entry name" value="SRK-like_kinase"/>
</dbReference>
<feature type="transmembrane region" description="Helical" evidence="19">
    <location>
        <begin position="430"/>
        <end position="452"/>
    </location>
</feature>
<keyword evidence="3 17" id="KW-0723">Serine/threonine-protein kinase</keyword>
<keyword evidence="14" id="KW-0325">Glycoprotein</keyword>
<dbReference type="SMART" id="SM00473">
    <property type="entry name" value="PAN_AP"/>
    <property type="match status" value="1"/>
</dbReference>
<keyword evidence="6 17" id="KW-0808">Transferase</keyword>
<dbReference type="PROSITE" id="PS50948">
    <property type="entry name" value="PAN"/>
    <property type="match status" value="1"/>
</dbReference>
<dbReference type="InterPro" id="IPR000719">
    <property type="entry name" value="Prot_kinase_dom"/>
</dbReference>
<dbReference type="PROSITE" id="PS00108">
    <property type="entry name" value="PROTEIN_KINASE_ST"/>
    <property type="match status" value="1"/>
</dbReference>
<dbReference type="InterPro" id="IPR000858">
    <property type="entry name" value="S_locus_glycoprot_dom"/>
</dbReference>
<keyword evidence="8" id="KW-0677">Repeat</keyword>
<keyword evidence="5" id="KW-0348">Hemagglutinin</keyword>
<feature type="signal peptide" evidence="20">
    <location>
        <begin position="1"/>
        <end position="16"/>
    </location>
</feature>
<keyword evidence="9 17" id="KW-0547">Nucleotide-binding</keyword>
<dbReference type="PANTHER" id="PTHR27002">
    <property type="entry name" value="RECEPTOR-LIKE SERINE/THREONINE-PROTEIN KINASE SD1-8"/>
    <property type="match status" value="1"/>
</dbReference>
<dbReference type="GO" id="GO:0005524">
    <property type="term" value="F:ATP binding"/>
    <property type="evidence" value="ECO:0007669"/>
    <property type="project" value="UniProtKB-UniRule"/>
</dbReference>
<evidence type="ECO:0000256" key="5">
    <source>
        <dbReference type="ARBA" id="ARBA00022546"/>
    </source>
</evidence>
<dbReference type="InterPro" id="IPR008271">
    <property type="entry name" value="Ser/Thr_kinase_AS"/>
</dbReference>
<keyword evidence="19" id="KW-0472">Membrane</keyword>
<keyword evidence="25" id="KW-1185">Reference proteome</keyword>
<evidence type="ECO:0000256" key="1">
    <source>
        <dbReference type="ARBA" id="ARBA00004251"/>
    </source>
</evidence>
<dbReference type="CDD" id="cd14066">
    <property type="entry name" value="STKc_IRAK"/>
    <property type="match status" value="1"/>
</dbReference>
<evidence type="ECO:0000256" key="16">
    <source>
        <dbReference type="ARBA" id="ARBA00048679"/>
    </source>
</evidence>
<dbReference type="Pfam" id="PF00954">
    <property type="entry name" value="S_locus_glycop"/>
    <property type="match status" value="1"/>
</dbReference>
<dbReference type="InterPro" id="IPR017441">
    <property type="entry name" value="Protein_kinase_ATP_BS"/>
</dbReference>
<dbReference type="GO" id="GO:0004674">
    <property type="term" value="F:protein serine/threonine kinase activity"/>
    <property type="evidence" value="ECO:0007669"/>
    <property type="project" value="UniProtKB-KW"/>
</dbReference>
<dbReference type="GO" id="GO:0005886">
    <property type="term" value="C:plasma membrane"/>
    <property type="evidence" value="ECO:0007669"/>
    <property type="project" value="UniProtKB-SubCell"/>
</dbReference>
<feature type="domain" description="Protein kinase" evidence="21">
    <location>
        <begin position="503"/>
        <end position="779"/>
    </location>
</feature>
<comment type="subcellular location">
    <subcellularLocation>
        <location evidence="1">Cell membrane</location>
        <topology evidence="1">Single-pass type I membrane protein</topology>
    </subcellularLocation>
</comment>
<dbReference type="SUPFAM" id="SSF56112">
    <property type="entry name" value="Protein kinase-like (PK-like)"/>
    <property type="match status" value="1"/>
</dbReference>
<evidence type="ECO:0000256" key="17">
    <source>
        <dbReference type="PIRNR" id="PIRNR000641"/>
    </source>
</evidence>
<keyword evidence="13" id="KW-1015">Disulfide bond</keyword>
<keyword evidence="10 17" id="KW-0418">Kinase</keyword>
<evidence type="ECO:0000256" key="10">
    <source>
        <dbReference type="ARBA" id="ARBA00022777"/>
    </source>
</evidence>
<dbReference type="FunFam" id="3.30.200.20:FF:000195">
    <property type="entry name" value="G-type lectin S-receptor-like serine/threonine-protein kinase"/>
    <property type="match status" value="1"/>
</dbReference>
<feature type="chain" id="PRO_5029711173" description="Receptor-like serine/threonine-protein kinase" evidence="20">
    <location>
        <begin position="17"/>
        <end position="816"/>
    </location>
</feature>
<evidence type="ECO:0000256" key="8">
    <source>
        <dbReference type="ARBA" id="ARBA00022737"/>
    </source>
</evidence>
<keyword evidence="2" id="KW-1003">Cell membrane</keyword>
<dbReference type="PROSITE" id="PS50927">
    <property type="entry name" value="BULB_LECTIN"/>
    <property type="match status" value="1"/>
</dbReference>
<dbReference type="SMART" id="SM00220">
    <property type="entry name" value="S_TKc"/>
    <property type="match status" value="1"/>
</dbReference>
<dbReference type="PROSITE" id="PS00107">
    <property type="entry name" value="PROTEIN_KINASE_ATP"/>
    <property type="match status" value="1"/>
</dbReference>
<accession>A0A7I8KAC7</accession>
<dbReference type="Pfam" id="PF07714">
    <property type="entry name" value="PK_Tyr_Ser-Thr"/>
    <property type="match status" value="1"/>
</dbReference>
<keyword evidence="19" id="KW-0812">Transmembrane</keyword>
<dbReference type="Gene3D" id="2.90.10.10">
    <property type="entry name" value="Bulb-type lectin domain"/>
    <property type="match status" value="1"/>
</dbReference>
<sequence length="816" mass="90955">MSGLSFSILILLLCTASPPHLLATAARDVLAPGQVITGNQILVSAGGTFALGFFYPGSESFGRKNRYLGIWYNRIPKITVVWVANRDQPVTDPAAFLTVTEDRNIAVVDSDRSSMWSSDVPGVPNGTVAMLLDSGNLVLRQENGQDVWQSFDHPTDTFLPQMKLRYNQKTGIGQRAIAWRDVDDPSSGNFSFGPISQQLVIWRGFKTYWRVSYQSTLGWYAGSTGGVQCSIWVSRVGDEVSFGITGAGGSVPPRCTLVPSGELKFMVWVEASSEWVPTSSWPSRFCDFYAHCGPSGACDSNAKPPTCRCLQGFVPKNQTEWEKKIFSSGCVRRVRLQCSKSDKFLQVESLKLPDRSRIIGKKTEAECKIECLSNCQCTAYSYANTSVESDGYICQVWYGELIDLWIDDMDGNDLNIRLVASELDKMEKSFMFLLPVLVICALLVGTGSYFLVKRLRSRARKRTVRKTMLLEDVDISDSFGSDKGFSDAPLVDLKSVRCATSDFSDTNKLGEGGFGSVYKGKLVSGHEVAVKRLSRGSKQGHHEFANEVRLIARLQHKNLVRLLGWCTDQDEKILIYEYMPNKSLDKLIFARSEELSLEKRLMIIEGIADGLLYLHHHSRMRVIHRDLKTSNILLDNEMNPKISDFGLARIFEINQTEGNTRKVVGTFGYMSPEYAIDGVFSEKSDVFSFGVIVLEVISGKRCTGYYPCRESLNLLGYAWELWKEGRAVELLEPAVKSSCQADEVLKCIQVGLLCIEEDAADRPTMNSVVSMLKSESSVLPLPKQPGFSFGRNLRVRVGRSPRSFIYGLSESILEGR</sequence>
<evidence type="ECO:0000259" key="21">
    <source>
        <dbReference type="PROSITE" id="PS50011"/>
    </source>
</evidence>
<reference evidence="24" key="1">
    <citation type="submission" date="2020-02" db="EMBL/GenBank/DDBJ databases">
        <authorList>
            <person name="Scholz U."/>
            <person name="Mascher M."/>
            <person name="Fiebig A."/>
        </authorList>
    </citation>
    <scope>NUCLEOTIDE SEQUENCE</scope>
</reference>
<evidence type="ECO:0000313" key="25">
    <source>
        <dbReference type="Proteomes" id="UP000663760"/>
    </source>
</evidence>
<protein>
    <recommendedName>
        <fullName evidence="17">Receptor-like serine/threonine-protein kinase</fullName>
        <ecNumber evidence="17">2.7.11.1</ecNumber>
    </recommendedName>
</protein>
<keyword evidence="4" id="KW-0245">EGF-like domain</keyword>
<proteinExistence type="inferred from homology"/>
<gene>
    <name evidence="24" type="ORF">SI8410_04005274</name>
</gene>
<keyword evidence="12" id="KW-0465">Mannose-binding</keyword>
<evidence type="ECO:0000256" key="2">
    <source>
        <dbReference type="ARBA" id="ARBA00022475"/>
    </source>
</evidence>
<evidence type="ECO:0000256" key="4">
    <source>
        <dbReference type="ARBA" id="ARBA00022536"/>
    </source>
</evidence>
<evidence type="ECO:0000259" key="23">
    <source>
        <dbReference type="PROSITE" id="PS50948"/>
    </source>
</evidence>
<dbReference type="PANTHER" id="PTHR27002:SF925">
    <property type="entry name" value="RECEPTOR-LIKE SERINE_THREONINE-PROTEIN KINASE"/>
    <property type="match status" value="1"/>
</dbReference>
<dbReference type="InterPro" id="IPR001480">
    <property type="entry name" value="Bulb-type_lectin_dom"/>
</dbReference>
<keyword evidence="7 20" id="KW-0732">Signal</keyword>
<evidence type="ECO:0000256" key="13">
    <source>
        <dbReference type="ARBA" id="ARBA00023157"/>
    </source>
</evidence>
<evidence type="ECO:0000256" key="18">
    <source>
        <dbReference type="PROSITE-ProRule" id="PRU10141"/>
    </source>
</evidence>
<evidence type="ECO:0000256" key="6">
    <source>
        <dbReference type="ARBA" id="ARBA00022679"/>
    </source>
</evidence>
<dbReference type="SUPFAM" id="SSF51110">
    <property type="entry name" value="alpha-D-mannose-specific plant lectins"/>
    <property type="match status" value="1"/>
</dbReference>
<dbReference type="FunFam" id="2.90.10.10:FF:000005">
    <property type="entry name" value="G-type lectin S-receptor-like serine/threonine-protein kinase"/>
    <property type="match status" value="1"/>
</dbReference>
<evidence type="ECO:0000256" key="20">
    <source>
        <dbReference type="SAM" id="SignalP"/>
    </source>
</evidence>
<dbReference type="PROSITE" id="PS50011">
    <property type="entry name" value="PROTEIN_KINASE_DOM"/>
    <property type="match status" value="1"/>
</dbReference>
<dbReference type="SMART" id="SM00108">
    <property type="entry name" value="B_lectin"/>
    <property type="match status" value="1"/>
</dbReference>
<feature type="domain" description="Bulb-type lectin" evidence="22">
    <location>
        <begin position="27"/>
        <end position="152"/>
    </location>
</feature>
<keyword evidence="19" id="KW-1133">Transmembrane helix</keyword>
<dbReference type="CDD" id="cd01098">
    <property type="entry name" value="PAN_AP_plant"/>
    <property type="match status" value="1"/>
</dbReference>
<comment type="catalytic activity">
    <reaction evidence="15 17">
        <text>L-threonyl-[protein] + ATP = O-phospho-L-threonyl-[protein] + ADP + H(+)</text>
        <dbReference type="Rhea" id="RHEA:46608"/>
        <dbReference type="Rhea" id="RHEA-COMP:11060"/>
        <dbReference type="Rhea" id="RHEA-COMP:11605"/>
        <dbReference type="ChEBI" id="CHEBI:15378"/>
        <dbReference type="ChEBI" id="CHEBI:30013"/>
        <dbReference type="ChEBI" id="CHEBI:30616"/>
        <dbReference type="ChEBI" id="CHEBI:61977"/>
        <dbReference type="ChEBI" id="CHEBI:456216"/>
        <dbReference type="EC" id="2.7.11.1"/>
    </reaction>
</comment>
<dbReference type="GO" id="GO:0048544">
    <property type="term" value="P:recognition of pollen"/>
    <property type="evidence" value="ECO:0007669"/>
    <property type="project" value="InterPro"/>
</dbReference>
<name>A0A7I8KAC7_SPIIN</name>
<evidence type="ECO:0000256" key="7">
    <source>
        <dbReference type="ARBA" id="ARBA00022729"/>
    </source>
</evidence>
<dbReference type="GO" id="GO:0005537">
    <property type="term" value="F:D-mannose binding"/>
    <property type="evidence" value="ECO:0007669"/>
    <property type="project" value="UniProtKB-KW"/>
</dbReference>
<dbReference type="CDD" id="cd00028">
    <property type="entry name" value="B_lectin"/>
    <property type="match status" value="1"/>
</dbReference>
<dbReference type="Proteomes" id="UP000663760">
    <property type="component" value="Chromosome 4"/>
</dbReference>
<dbReference type="PIRSF" id="PIRSF000641">
    <property type="entry name" value="SRK"/>
    <property type="match status" value="1"/>
</dbReference>
<evidence type="ECO:0000256" key="12">
    <source>
        <dbReference type="ARBA" id="ARBA00023035"/>
    </source>
</evidence>
<evidence type="ECO:0000256" key="14">
    <source>
        <dbReference type="ARBA" id="ARBA00023180"/>
    </source>
</evidence>
<evidence type="ECO:0000313" key="24">
    <source>
        <dbReference type="EMBL" id="CAA7394613.1"/>
    </source>
</evidence>
<dbReference type="InterPro" id="IPR003609">
    <property type="entry name" value="Pan_app"/>
</dbReference>
<evidence type="ECO:0000256" key="11">
    <source>
        <dbReference type="ARBA" id="ARBA00022840"/>
    </source>
</evidence>
<dbReference type="Gene3D" id="3.30.200.20">
    <property type="entry name" value="Phosphorylase Kinase, domain 1"/>
    <property type="match status" value="1"/>
</dbReference>
<feature type="domain" description="Apple" evidence="23">
    <location>
        <begin position="338"/>
        <end position="419"/>
    </location>
</feature>
<evidence type="ECO:0000256" key="15">
    <source>
        <dbReference type="ARBA" id="ARBA00047899"/>
    </source>
</evidence>
<dbReference type="Gene3D" id="1.10.510.10">
    <property type="entry name" value="Transferase(Phosphotransferase) domain 1"/>
    <property type="match status" value="1"/>
</dbReference>
<dbReference type="InterPro" id="IPR036426">
    <property type="entry name" value="Bulb-type_lectin_dom_sf"/>
</dbReference>